<evidence type="ECO:0000256" key="1">
    <source>
        <dbReference type="ARBA" id="ARBA00004141"/>
    </source>
</evidence>
<dbReference type="EMBL" id="JBIEKR010000003">
    <property type="protein sequence ID" value="MFG6272277.1"/>
    <property type="molecule type" value="Genomic_DNA"/>
</dbReference>
<feature type="transmembrane region" description="Helical" evidence="5">
    <location>
        <begin position="12"/>
        <end position="34"/>
    </location>
</feature>
<protein>
    <submittedName>
        <fullName evidence="6">Holin family protein</fullName>
    </submittedName>
</protein>
<evidence type="ECO:0000256" key="5">
    <source>
        <dbReference type="SAM" id="Phobius"/>
    </source>
</evidence>
<evidence type="ECO:0000256" key="2">
    <source>
        <dbReference type="ARBA" id="ARBA00022692"/>
    </source>
</evidence>
<comment type="subcellular location">
    <subcellularLocation>
        <location evidence="1">Membrane</location>
        <topology evidence="1">Multi-pass membrane protein</topology>
    </subcellularLocation>
</comment>
<feature type="transmembrane region" description="Helical" evidence="5">
    <location>
        <begin position="46"/>
        <end position="63"/>
    </location>
</feature>
<name>A0ABW7DMQ3_9FIRM</name>
<evidence type="ECO:0000313" key="6">
    <source>
        <dbReference type="EMBL" id="MFG6272277.1"/>
    </source>
</evidence>
<organism evidence="6 7">
    <name type="scientific">Megasphaera hexanoica</name>
    <dbReference type="NCBI Taxonomy" id="1675036"/>
    <lineage>
        <taxon>Bacteria</taxon>
        <taxon>Bacillati</taxon>
        <taxon>Bacillota</taxon>
        <taxon>Negativicutes</taxon>
        <taxon>Veillonellales</taxon>
        <taxon>Veillonellaceae</taxon>
        <taxon>Megasphaera</taxon>
    </lineage>
</organism>
<accession>A0ABW7DMQ3</accession>
<evidence type="ECO:0000313" key="7">
    <source>
        <dbReference type="Proteomes" id="UP001605989"/>
    </source>
</evidence>
<feature type="transmembrane region" description="Helical" evidence="5">
    <location>
        <begin position="83"/>
        <end position="101"/>
    </location>
</feature>
<keyword evidence="7" id="KW-1185">Reference proteome</keyword>
<proteinExistence type="predicted"/>
<evidence type="ECO:0000256" key="4">
    <source>
        <dbReference type="ARBA" id="ARBA00023136"/>
    </source>
</evidence>
<keyword evidence="3 5" id="KW-1133">Transmembrane helix</keyword>
<evidence type="ECO:0000256" key="3">
    <source>
        <dbReference type="ARBA" id="ARBA00022989"/>
    </source>
</evidence>
<dbReference type="NCBIfam" id="TIGR01593">
    <property type="entry name" value="holin_tox_secr"/>
    <property type="match status" value="1"/>
</dbReference>
<comment type="caution">
    <text evidence="6">The sequence shown here is derived from an EMBL/GenBank/DDBJ whole genome shotgun (WGS) entry which is preliminary data.</text>
</comment>
<dbReference type="RefSeq" id="WP_113855700.1">
    <property type="nucleotide sequence ID" value="NZ_CP011940.1"/>
</dbReference>
<dbReference type="Proteomes" id="UP001605989">
    <property type="component" value="Unassembled WGS sequence"/>
</dbReference>
<keyword evidence="2 5" id="KW-0812">Transmembrane</keyword>
<dbReference type="InterPro" id="IPR006480">
    <property type="entry name" value="Phage_holin_4_1"/>
</dbReference>
<reference evidence="6 7" key="1">
    <citation type="submission" date="2024-10" db="EMBL/GenBank/DDBJ databases">
        <authorList>
            <person name="Sang B.-I."/>
            <person name="Prabhaharan D."/>
        </authorList>
    </citation>
    <scope>NUCLEOTIDE SEQUENCE [LARGE SCALE GENOMIC DNA]</scope>
    <source>
        <strain evidence="6 7">MH</strain>
    </source>
</reference>
<gene>
    <name evidence="6" type="ORF">ACGTZG_03645</name>
</gene>
<sequence length="155" mass="17060">MKRGSLTNMINTIWNLWTATEIKIGCLFSILWLAFNTLVGGVDDQIQALVILVSLDILTGMIASCKSHSFASSVATRGLCKKAVMFLIIGLGVLLDGAMHTHMVRTMFIGAYAIVEAMSILENIDKLGYGHYIPNFIRNALAQIAREKKVDKIDD</sequence>
<dbReference type="Pfam" id="PF05105">
    <property type="entry name" value="Phage_holin_4_1"/>
    <property type="match status" value="1"/>
</dbReference>
<keyword evidence="4 5" id="KW-0472">Membrane</keyword>